<proteinExistence type="predicted"/>
<evidence type="ECO:0000256" key="3">
    <source>
        <dbReference type="ARBA" id="ARBA00022989"/>
    </source>
</evidence>
<dbReference type="GO" id="GO:0022857">
    <property type="term" value="F:transmembrane transporter activity"/>
    <property type="evidence" value="ECO:0007669"/>
    <property type="project" value="InterPro"/>
</dbReference>
<evidence type="ECO:0000256" key="5">
    <source>
        <dbReference type="SAM" id="Phobius"/>
    </source>
</evidence>
<comment type="subcellular location">
    <subcellularLocation>
        <location evidence="1">Membrane</location>
        <topology evidence="1">Multi-pass membrane protein</topology>
    </subcellularLocation>
</comment>
<keyword evidence="3 5" id="KW-1133">Transmembrane helix</keyword>
<gene>
    <name evidence="7" type="ORF">K444DRAFT_575806</name>
</gene>
<evidence type="ECO:0000313" key="8">
    <source>
        <dbReference type="Proteomes" id="UP000235371"/>
    </source>
</evidence>
<feature type="transmembrane region" description="Helical" evidence="5">
    <location>
        <begin position="348"/>
        <end position="369"/>
    </location>
</feature>
<dbReference type="EMBL" id="KZ613913">
    <property type="protein sequence ID" value="PMD50334.1"/>
    <property type="molecule type" value="Genomic_DNA"/>
</dbReference>
<dbReference type="InterPro" id="IPR020846">
    <property type="entry name" value="MFS_dom"/>
</dbReference>
<dbReference type="InterPro" id="IPR036259">
    <property type="entry name" value="MFS_trans_sf"/>
</dbReference>
<dbReference type="AlphaFoldDB" id="A0A2J6SHU3"/>
<organism evidence="7 8">
    <name type="scientific">Hyaloscypha bicolor E</name>
    <dbReference type="NCBI Taxonomy" id="1095630"/>
    <lineage>
        <taxon>Eukaryota</taxon>
        <taxon>Fungi</taxon>
        <taxon>Dikarya</taxon>
        <taxon>Ascomycota</taxon>
        <taxon>Pezizomycotina</taxon>
        <taxon>Leotiomycetes</taxon>
        <taxon>Helotiales</taxon>
        <taxon>Hyaloscyphaceae</taxon>
        <taxon>Hyaloscypha</taxon>
        <taxon>Hyaloscypha bicolor</taxon>
    </lineage>
</organism>
<dbReference type="GO" id="GO:0016020">
    <property type="term" value="C:membrane"/>
    <property type="evidence" value="ECO:0007669"/>
    <property type="project" value="UniProtKB-SubCell"/>
</dbReference>
<dbReference type="InterPro" id="IPR011701">
    <property type="entry name" value="MFS"/>
</dbReference>
<evidence type="ECO:0000313" key="7">
    <source>
        <dbReference type="EMBL" id="PMD50334.1"/>
    </source>
</evidence>
<dbReference type="FunFam" id="1.20.1250.20:FF:000286">
    <property type="entry name" value="MFS efflux transporter"/>
    <property type="match status" value="1"/>
</dbReference>
<feature type="transmembrane region" description="Helical" evidence="5">
    <location>
        <begin position="127"/>
        <end position="146"/>
    </location>
</feature>
<reference evidence="7 8" key="1">
    <citation type="submission" date="2016-04" db="EMBL/GenBank/DDBJ databases">
        <title>A degradative enzymes factory behind the ericoid mycorrhizal symbiosis.</title>
        <authorList>
            <consortium name="DOE Joint Genome Institute"/>
            <person name="Martino E."/>
            <person name="Morin E."/>
            <person name="Grelet G."/>
            <person name="Kuo A."/>
            <person name="Kohler A."/>
            <person name="Daghino S."/>
            <person name="Barry K."/>
            <person name="Choi C."/>
            <person name="Cichocki N."/>
            <person name="Clum A."/>
            <person name="Copeland A."/>
            <person name="Hainaut M."/>
            <person name="Haridas S."/>
            <person name="Labutti K."/>
            <person name="Lindquist E."/>
            <person name="Lipzen A."/>
            <person name="Khouja H.-R."/>
            <person name="Murat C."/>
            <person name="Ohm R."/>
            <person name="Olson A."/>
            <person name="Spatafora J."/>
            <person name="Veneault-Fourrey C."/>
            <person name="Henrissat B."/>
            <person name="Grigoriev I."/>
            <person name="Martin F."/>
            <person name="Perotto S."/>
        </authorList>
    </citation>
    <scope>NUCLEOTIDE SEQUENCE [LARGE SCALE GENOMIC DNA]</scope>
    <source>
        <strain evidence="7 8">E</strain>
    </source>
</reference>
<feature type="transmembrane region" description="Helical" evidence="5">
    <location>
        <begin position="166"/>
        <end position="185"/>
    </location>
</feature>
<dbReference type="GeneID" id="36585566"/>
<dbReference type="OrthoDB" id="413079at2759"/>
<feature type="transmembrane region" description="Helical" evidence="5">
    <location>
        <begin position="79"/>
        <end position="98"/>
    </location>
</feature>
<dbReference type="PANTHER" id="PTHR23514">
    <property type="entry name" value="BYPASS OF STOP CODON PROTEIN 6"/>
    <property type="match status" value="1"/>
</dbReference>
<sequence length="438" mass="46771">MSATAMPHDSGGLQLQTIQNTSLDDARNVASAEQPTPLSRKVILKLLSSGFSFFVAGTIDGSLGPLIPYMLRSYNVGTSFISIIYAASFVGWLLAAAANSHMLQYLDTGAILAIGAVFQLISNVLRFWNPPFGLFATSFFICSMGMGVQDSHSNTFVSTVNGAHRWLGFIHAMYALGALVSPFVATPIASSMQSRWSMFYVFLVGLGVVNVVGVLVAFRGSIRILPKQASTSGDDNAPGRGREALSGMANTLRLRVVWILSLFFFFSLGVGITAGGWVVEYLVDVRHGKLSQVGYTPAGLYGGLFLGRLLLAEPTHRFGERRMILLYCVIILGLQLIFWLVPNIIANATALSLLGFFFGPLFPIGVSVGTKLFPNSVKASALGLVFVMAQAGGSLFPSITGFIASSAGVKVLQPILVGLIVAMGTSWILVPKVPNRSD</sequence>
<feature type="transmembrane region" description="Helical" evidence="5">
    <location>
        <begin position="323"/>
        <end position="342"/>
    </location>
</feature>
<dbReference type="PANTHER" id="PTHR23514:SF16">
    <property type="entry name" value="TRANSPORTER, PUTATIVE (AFU_ORTHOLOGUE AFUA_2G17270)-RELATED"/>
    <property type="match status" value="1"/>
</dbReference>
<evidence type="ECO:0000256" key="1">
    <source>
        <dbReference type="ARBA" id="ARBA00004141"/>
    </source>
</evidence>
<dbReference type="FunCoup" id="A0A2J6SHU3">
    <property type="interactions" value="22"/>
</dbReference>
<keyword evidence="4 5" id="KW-0472">Membrane</keyword>
<evidence type="ECO:0000256" key="4">
    <source>
        <dbReference type="ARBA" id="ARBA00023136"/>
    </source>
</evidence>
<dbReference type="Proteomes" id="UP000235371">
    <property type="component" value="Unassembled WGS sequence"/>
</dbReference>
<feature type="transmembrane region" description="Helical" evidence="5">
    <location>
        <begin position="42"/>
        <end position="59"/>
    </location>
</feature>
<protein>
    <submittedName>
        <fullName evidence="7">Putative MFS transporter</fullName>
    </submittedName>
</protein>
<name>A0A2J6SHU3_9HELO</name>
<dbReference type="SUPFAM" id="SSF103473">
    <property type="entry name" value="MFS general substrate transporter"/>
    <property type="match status" value="1"/>
</dbReference>
<dbReference type="InterPro" id="IPR051788">
    <property type="entry name" value="MFS_Transporter"/>
</dbReference>
<dbReference type="Gene3D" id="1.20.1250.20">
    <property type="entry name" value="MFS general substrate transporter like domains"/>
    <property type="match status" value="2"/>
</dbReference>
<evidence type="ECO:0000256" key="2">
    <source>
        <dbReference type="ARBA" id="ARBA00022692"/>
    </source>
</evidence>
<feature type="transmembrane region" description="Helical" evidence="5">
    <location>
        <begin position="105"/>
        <end position="121"/>
    </location>
</feature>
<feature type="domain" description="Major facilitator superfamily (MFS) profile" evidence="6">
    <location>
        <begin position="45"/>
        <end position="434"/>
    </location>
</feature>
<dbReference type="PROSITE" id="PS50850">
    <property type="entry name" value="MFS"/>
    <property type="match status" value="1"/>
</dbReference>
<keyword evidence="2 5" id="KW-0812">Transmembrane</keyword>
<feature type="transmembrane region" description="Helical" evidence="5">
    <location>
        <begin position="256"/>
        <end position="278"/>
    </location>
</feature>
<evidence type="ECO:0000259" key="6">
    <source>
        <dbReference type="PROSITE" id="PS50850"/>
    </source>
</evidence>
<dbReference type="Pfam" id="PF07690">
    <property type="entry name" value="MFS_1"/>
    <property type="match status" value="1"/>
</dbReference>
<feature type="transmembrane region" description="Helical" evidence="5">
    <location>
        <begin position="381"/>
        <end position="405"/>
    </location>
</feature>
<feature type="transmembrane region" description="Helical" evidence="5">
    <location>
        <begin position="411"/>
        <end position="430"/>
    </location>
</feature>
<accession>A0A2J6SHU3</accession>
<keyword evidence="8" id="KW-1185">Reference proteome</keyword>
<feature type="transmembrane region" description="Helical" evidence="5">
    <location>
        <begin position="290"/>
        <end position="311"/>
    </location>
</feature>
<dbReference type="InParanoid" id="A0A2J6SHU3"/>
<feature type="transmembrane region" description="Helical" evidence="5">
    <location>
        <begin position="197"/>
        <end position="218"/>
    </location>
</feature>
<dbReference type="RefSeq" id="XP_024727238.1">
    <property type="nucleotide sequence ID" value="XM_024877489.1"/>
</dbReference>